<feature type="domain" description="PDZ" evidence="1">
    <location>
        <begin position="18"/>
        <end position="43"/>
    </location>
</feature>
<dbReference type="EMBL" id="JAJJMB010002020">
    <property type="protein sequence ID" value="KAI3954179.1"/>
    <property type="molecule type" value="Genomic_DNA"/>
</dbReference>
<evidence type="ECO:0000259" key="1">
    <source>
        <dbReference type="Pfam" id="PF17820"/>
    </source>
</evidence>
<evidence type="ECO:0000313" key="2">
    <source>
        <dbReference type="EMBL" id="KAI3954179.1"/>
    </source>
</evidence>
<organism evidence="2 3">
    <name type="scientific">Papaver atlanticum</name>
    <dbReference type="NCBI Taxonomy" id="357466"/>
    <lineage>
        <taxon>Eukaryota</taxon>
        <taxon>Viridiplantae</taxon>
        <taxon>Streptophyta</taxon>
        <taxon>Embryophyta</taxon>
        <taxon>Tracheophyta</taxon>
        <taxon>Spermatophyta</taxon>
        <taxon>Magnoliopsida</taxon>
        <taxon>Ranunculales</taxon>
        <taxon>Papaveraceae</taxon>
        <taxon>Papaveroideae</taxon>
        <taxon>Papaver</taxon>
    </lineage>
</organism>
<reference evidence="2" key="1">
    <citation type="submission" date="2022-04" db="EMBL/GenBank/DDBJ databases">
        <title>A functionally conserved STORR gene fusion in Papaver species that diverged 16.8 million years ago.</title>
        <authorList>
            <person name="Catania T."/>
        </authorList>
    </citation>
    <scope>NUCLEOTIDE SEQUENCE</scope>
    <source>
        <strain evidence="2">S-188037</strain>
    </source>
</reference>
<dbReference type="InterPro" id="IPR036034">
    <property type="entry name" value="PDZ_sf"/>
</dbReference>
<dbReference type="PANTHER" id="PTHR47389:SF4">
    <property type="entry name" value="OS09G0436400 PROTEIN"/>
    <property type="match status" value="1"/>
</dbReference>
<sequence length="67" mass="7385">MLEKISQKFPDISKGILVKEVEPQSPAYHAGICAGDVLTSCGGDIIKSVIEQKKWEPRNSCVLGRVW</sequence>
<dbReference type="SUPFAM" id="SSF50156">
    <property type="entry name" value="PDZ domain-like"/>
    <property type="match status" value="1"/>
</dbReference>
<dbReference type="Gene3D" id="2.30.42.10">
    <property type="match status" value="1"/>
</dbReference>
<accession>A0AAD4TC65</accession>
<name>A0AAD4TC65_9MAGN</name>
<evidence type="ECO:0000313" key="3">
    <source>
        <dbReference type="Proteomes" id="UP001202328"/>
    </source>
</evidence>
<dbReference type="Pfam" id="PF17820">
    <property type="entry name" value="PDZ_6"/>
    <property type="match status" value="1"/>
</dbReference>
<keyword evidence="3" id="KW-1185">Reference proteome</keyword>
<comment type="caution">
    <text evidence="2">The sequence shown here is derived from an EMBL/GenBank/DDBJ whole genome shotgun (WGS) entry which is preliminary data.</text>
</comment>
<dbReference type="PANTHER" id="PTHR47389">
    <property type="entry name" value="OS09G0436400 PROTEIN"/>
    <property type="match status" value="1"/>
</dbReference>
<proteinExistence type="predicted"/>
<gene>
    <name evidence="2" type="ORF">MKW98_018003</name>
</gene>
<dbReference type="AlphaFoldDB" id="A0AAD4TC65"/>
<dbReference type="Proteomes" id="UP001202328">
    <property type="component" value="Unassembled WGS sequence"/>
</dbReference>
<protein>
    <recommendedName>
        <fullName evidence="1">PDZ domain-containing protein</fullName>
    </recommendedName>
</protein>
<dbReference type="InterPro" id="IPR041489">
    <property type="entry name" value="PDZ_6"/>
</dbReference>